<evidence type="ECO:0000256" key="3">
    <source>
        <dbReference type="ARBA" id="ARBA00023136"/>
    </source>
</evidence>
<evidence type="ECO:0000256" key="7">
    <source>
        <dbReference type="SAM" id="SignalP"/>
    </source>
</evidence>
<gene>
    <name evidence="10" type="ORF">IAC79_04910</name>
</gene>
<dbReference type="InterPro" id="IPR005644">
    <property type="entry name" value="NolW-like"/>
</dbReference>
<feature type="compositionally biased region" description="Basic and acidic residues" evidence="6">
    <location>
        <begin position="864"/>
        <end position="878"/>
    </location>
</feature>
<dbReference type="Pfam" id="PF00263">
    <property type="entry name" value="Secretin"/>
    <property type="match status" value="1"/>
</dbReference>
<evidence type="ECO:0000256" key="1">
    <source>
        <dbReference type="ARBA" id="ARBA00004370"/>
    </source>
</evidence>
<evidence type="ECO:0000256" key="6">
    <source>
        <dbReference type="SAM" id="MobiDB-lite"/>
    </source>
</evidence>
<dbReference type="AlphaFoldDB" id="A0A9D1NMK9"/>
<dbReference type="InterPro" id="IPR004846">
    <property type="entry name" value="T2SS/T3SS_dom"/>
</dbReference>
<evidence type="ECO:0000259" key="9">
    <source>
        <dbReference type="Pfam" id="PF03958"/>
    </source>
</evidence>
<evidence type="ECO:0000259" key="8">
    <source>
        <dbReference type="Pfam" id="PF00263"/>
    </source>
</evidence>
<dbReference type="Pfam" id="PF03958">
    <property type="entry name" value="Secretin_N"/>
    <property type="match status" value="3"/>
</dbReference>
<sequence length="924" mass="101897">MRDTPRSLLLLLLLLCVGVAQAQTRAPSLTGRRTTARQGQQAATAAAATSSTEVAKQLAQAERGKGGRPKLKFDNAPAELFLQIYSQVTHRTLLTSPDVPKVTMSLRSTDEEEWTDEEYLQAIEQQLQLNGIGLIPVGERFVLVVPFKSIGQQGIETFLDIPEGGRHPEQGQIVRQILTPKNISAEEAQKVIESFKRPDGQIQYLERTNSLLVTDTQENVNRMIEILEFIDKPLPVLEEVNVYPIKYAKAADIKTALEEFVAASREQDETTKRTTAAPRPSNSLSGGMRPGASRVLPGVTRPQTAQPVPDSAIGDALVSDADRGMIRGKVQIMADERSNQLIIVTRPSNMAFFERIIKVLDIETAPEIAVEVIRLKYAQAETEDSNKGVADLLNELIDNASSSKDDDNNTRNTANQAGNQNLTRRARQVEASLPAATKSRMGELKKENIKILADSRINAVMVMASPADLAAIKEIIAAMDVPVAQVLIETVVLNVSLGDNLATGMQWVKRVSGGSKYRDSYGGGGAPSGAGVGPSNLFDDSTTDYKNTDDDEGSTQEYTETVRTVAENIGAISGGMQYLATIDKLNLDFLIYAASSDTRTQVLTSPVLMTQDNKEATLESTSLAYLYNGMKYMGYSGSSYNSGYQPDISQEEIGLNITVTPRINPDGTVVLDFEETFQNLGPEQEVPGSGVDGESSMWPTPVTRKISGSVAVDNGQTVVIGGLVTQNRTESEAGIPFLKDIPWIGKYLFGYTDYSDERDELLVFLTPYVFQNSEEAQAEAKRRKDYLDAAGVWNKGWSNSELADVMDEQEMLRREKLKRAYEDKQFTASQERVKARREHDRKMLDLLEDSIRIKSEDLEDEREDLSPREIRDREREIANERQMRDALYSEIEADGGAVPEEAPAPDPDAALLRPMIVIEPQEEE</sequence>
<dbReference type="InterPro" id="IPR050810">
    <property type="entry name" value="Bact_Secretion_Sys_Channel"/>
</dbReference>
<comment type="caution">
    <text evidence="10">The sequence shown here is derived from an EMBL/GenBank/DDBJ whole genome shotgun (WGS) entry which is preliminary data.</text>
</comment>
<dbReference type="PANTHER" id="PTHR30332:SF24">
    <property type="entry name" value="SECRETIN GSPD-RELATED"/>
    <property type="match status" value="1"/>
</dbReference>
<evidence type="ECO:0000256" key="4">
    <source>
        <dbReference type="RuleBase" id="RU004003"/>
    </source>
</evidence>
<dbReference type="InterPro" id="IPR001775">
    <property type="entry name" value="GspD/PilQ"/>
</dbReference>
<reference evidence="10" key="2">
    <citation type="journal article" date="2021" name="PeerJ">
        <title>Extensive microbial diversity within the chicken gut microbiome revealed by metagenomics and culture.</title>
        <authorList>
            <person name="Gilroy R."/>
            <person name="Ravi A."/>
            <person name="Getino M."/>
            <person name="Pursley I."/>
            <person name="Horton D.L."/>
            <person name="Alikhan N.F."/>
            <person name="Baker D."/>
            <person name="Gharbi K."/>
            <person name="Hall N."/>
            <person name="Watson M."/>
            <person name="Adriaenssens E.M."/>
            <person name="Foster-Nyarko E."/>
            <person name="Jarju S."/>
            <person name="Secka A."/>
            <person name="Antonio M."/>
            <person name="Oren A."/>
            <person name="Chaudhuri R.R."/>
            <person name="La Ragione R."/>
            <person name="Hildebrand F."/>
            <person name="Pallen M.J."/>
        </authorList>
    </citation>
    <scope>NUCLEOTIDE SEQUENCE</scope>
    <source>
        <strain evidence="10">35461</strain>
    </source>
</reference>
<comment type="subcellular location">
    <subcellularLocation>
        <location evidence="5">Cell outer membrane</location>
    </subcellularLocation>
    <subcellularLocation>
        <location evidence="1">Membrane</location>
    </subcellularLocation>
</comment>
<evidence type="ECO:0000313" key="10">
    <source>
        <dbReference type="EMBL" id="HIV09436.1"/>
    </source>
</evidence>
<dbReference type="Gene3D" id="3.30.1370.120">
    <property type="match status" value="3"/>
</dbReference>
<dbReference type="PANTHER" id="PTHR30332">
    <property type="entry name" value="PROBABLE GENERAL SECRETION PATHWAY PROTEIN D"/>
    <property type="match status" value="1"/>
</dbReference>
<feature type="region of interest" description="Disordered" evidence="6">
    <location>
        <begin position="264"/>
        <end position="311"/>
    </location>
</feature>
<proteinExistence type="inferred from homology"/>
<dbReference type="GO" id="GO:0009279">
    <property type="term" value="C:cell outer membrane"/>
    <property type="evidence" value="ECO:0007669"/>
    <property type="project" value="UniProtKB-SubCell"/>
</dbReference>
<feature type="signal peptide" evidence="7">
    <location>
        <begin position="1"/>
        <end position="22"/>
    </location>
</feature>
<comment type="similarity">
    <text evidence="4">Belongs to the bacterial secretin family.</text>
</comment>
<evidence type="ECO:0000256" key="2">
    <source>
        <dbReference type="ARBA" id="ARBA00022729"/>
    </source>
</evidence>
<keyword evidence="3" id="KW-0472">Membrane</keyword>
<accession>A0A9D1NMK9</accession>
<dbReference type="EMBL" id="DVOR01000156">
    <property type="protein sequence ID" value="HIV09436.1"/>
    <property type="molecule type" value="Genomic_DNA"/>
</dbReference>
<dbReference type="PRINTS" id="PR00811">
    <property type="entry name" value="BCTERIALGSPD"/>
</dbReference>
<feature type="domain" description="NolW-like" evidence="9">
    <location>
        <begin position="370"/>
        <end position="485"/>
    </location>
</feature>
<evidence type="ECO:0000256" key="5">
    <source>
        <dbReference type="RuleBase" id="RU004004"/>
    </source>
</evidence>
<evidence type="ECO:0000313" key="11">
    <source>
        <dbReference type="Proteomes" id="UP000886845"/>
    </source>
</evidence>
<feature type="domain" description="Type II/III secretion system secretin-like" evidence="8">
    <location>
        <begin position="594"/>
        <end position="770"/>
    </location>
</feature>
<dbReference type="InterPro" id="IPR038591">
    <property type="entry name" value="NolW-like_sf"/>
</dbReference>
<dbReference type="GO" id="GO:0015627">
    <property type="term" value="C:type II protein secretion system complex"/>
    <property type="evidence" value="ECO:0007669"/>
    <property type="project" value="TreeGrafter"/>
</dbReference>
<evidence type="ECO:0008006" key="12">
    <source>
        <dbReference type="Google" id="ProtNLM"/>
    </source>
</evidence>
<feature type="compositionally biased region" description="Polar residues" evidence="6">
    <location>
        <begin position="410"/>
        <end position="423"/>
    </location>
</feature>
<keyword evidence="2 7" id="KW-0732">Signal</keyword>
<feature type="region of interest" description="Disordered" evidence="6">
    <location>
        <begin position="400"/>
        <end position="434"/>
    </location>
</feature>
<reference evidence="10" key="1">
    <citation type="submission" date="2020-10" db="EMBL/GenBank/DDBJ databases">
        <authorList>
            <person name="Gilroy R."/>
        </authorList>
    </citation>
    <scope>NUCLEOTIDE SEQUENCE</scope>
    <source>
        <strain evidence="10">35461</strain>
    </source>
</reference>
<feature type="domain" description="NolW-like" evidence="9">
    <location>
        <begin position="241"/>
        <end position="363"/>
    </location>
</feature>
<feature type="chain" id="PRO_5039356790" description="Type II secretion system protein GspD" evidence="7">
    <location>
        <begin position="23"/>
        <end position="924"/>
    </location>
</feature>
<dbReference type="GO" id="GO:0009306">
    <property type="term" value="P:protein secretion"/>
    <property type="evidence" value="ECO:0007669"/>
    <property type="project" value="InterPro"/>
</dbReference>
<protein>
    <recommendedName>
        <fullName evidence="12">Type II secretion system protein GspD</fullName>
    </recommendedName>
</protein>
<feature type="compositionally biased region" description="Gly residues" evidence="6">
    <location>
        <begin position="521"/>
        <end position="532"/>
    </location>
</feature>
<feature type="region of interest" description="Disordered" evidence="6">
    <location>
        <begin position="518"/>
        <end position="557"/>
    </location>
</feature>
<dbReference type="Proteomes" id="UP000886845">
    <property type="component" value="Unassembled WGS sequence"/>
</dbReference>
<name>A0A9D1NMK9_9BACT</name>
<dbReference type="Gene3D" id="3.55.50.30">
    <property type="match status" value="1"/>
</dbReference>
<feature type="domain" description="NolW-like" evidence="9">
    <location>
        <begin position="176"/>
        <end position="233"/>
    </location>
</feature>
<keyword evidence="5" id="KW-0813">Transport</keyword>
<organism evidence="10 11">
    <name type="scientific">Candidatus Spyradenecus faecavium</name>
    <dbReference type="NCBI Taxonomy" id="2840947"/>
    <lineage>
        <taxon>Bacteria</taxon>
        <taxon>Pseudomonadati</taxon>
        <taxon>Lentisphaerota</taxon>
        <taxon>Lentisphaeria</taxon>
        <taxon>Lentisphaerales</taxon>
        <taxon>Lentisphaeraceae</taxon>
        <taxon>Lentisphaeraceae incertae sedis</taxon>
        <taxon>Candidatus Spyradenecus</taxon>
    </lineage>
</organism>
<feature type="region of interest" description="Disordered" evidence="6">
    <location>
        <begin position="858"/>
        <end position="878"/>
    </location>
</feature>